<reference evidence="6" key="1">
    <citation type="submission" date="2016-03" db="EMBL/GenBank/DDBJ databases">
        <title>Draft genome sequence of Rosellinia necatrix.</title>
        <authorList>
            <person name="Kanematsu S."/>
        </authorList>
    </citation>
    <scope>NUCLEOTIDE SEQUENCE [LARGE SCALE GENOMIC DNA]</scope>
    <source>
        <strain evidence="6">W97</strain>
    </source>
</reference>
<feature type="active site" description="Proton acceptor" evidence="4">
    <location>
        <position position="312"/>
    </location>
</feature>
<evidence type="ECO:0000259" key="5">
    <source>
        <dbReference type="Pfam" id="PF00755"/>
    </source>
</evidence>
<dbReference type="InterPro" id="IPR039551">
    <property type="entry name" value="Cho/carn_acyl_trans"/>
</dbReference>
<dbReference type="GO" id="GO:0005777">
    <property type="term" value="C:peroxisome"/>
    <property type="evidence" value="ECO:0007669"/>
    <property type="project" value="TreeGrafter"/>
</dbReference>
<keyword evidence="7" id="KW-1185">Reference proteome</keyword>
<sequence length="629" mass="68728">MVTQKPSKHSKPELHLNGGQVTLPKVPASMLAKTLQVFQESRQAVDSGSDQRALSHAATSFLHGVGPVLERKLGNLGSDIVSKNYEDQIYLRRREPLQDYSLFSIIHPIETPAHSQVRRAVLLTVAAIEFAESQASGTFAPGSARAMDIRSEAQKWLFYTTRRPGTDVDQVVSFPPNRTIAVLRRGHVFQLDLGAPDAPLSLSAMESSYTAIIESSGNAQARVCTLTAAERDLWASLRHDLGADPKNAAILSAIDKAAFVMCLDDELPDTSGERLTQFLTNGPFKPFSNRWLDKPVQLAVTANGVSGGIHEHSKIDGLDVRPFHRHLIRALVSSRGNGPDVSFRCLESAANLKTYPAKQFAWNLGPDVHQHLTCLEASFTLLSSPYVPLGHRHVKIANLGRASLRGRGVSPNSSAQLIVVLALFLVDGYIRAAWEIVSLAGIGRRIDWIQTVTPALREFVEAAAEQLRDDATKTNAGKKSALAHTRSLCREAARLHSKAVALAAQGHGYVNHLYALHGILSMPAGENGETPALFQTNAWNATRRGGSGQDVKIGFEPSEDEESEDGVKSKLYRWKEAGFLMDGEKGIHVHCDVAENQTHMYVMGRPKYVATVSEAIEEAAIFMLQLLEE</sequence>
<dbReference type="PANTHER" id="PTHR22589">
    <property type="entry name" value="CARNITINE O-ACYLTRANSFERASE"/>
    <property type="match status" value="1"/>
</dbReference>
<organism evidence="6">
    <name type="scientific">Rosellinia necatrix</name>
    <name type="common">White root-rot fungus</name>
    <dbReference type="NCBI Taxonomy" id="77044"/>
    <lineage>
        <taxon>Eukaryota</taxon>
        <taxon>Fungi</taxon>
        <taxon>Dikarya</taxon>
        <taxon>Ascomycota</taxon>
        <taxon>Pezizomycotina</taxon>
        <taxon>Sordariomycetes</taxon>
        <taxon>Xylariomycetidae</taxon>
        <taxon>Xylariales</taxon>
        <taxon>Xylariaceae</taxon>
        <taxon>Rosellinia</taxon>
    </lineage>
</organism>
<keyword evidence="2" id="KW-0808">Transferase</keyword>
<name>A0A1S8A884_ROSNE</name>
<evidence type="ECO:0000313" key="6">
    <source>
        <dbReference type="EMBL" id="GAW26263.1"/>
    </source>
</evidence>
<dbReference type="STRING" id="77044.A0A1S8A884"/>
<evidence type="ECO:0000256" key="2">
    <source>
        <dbReference type="ARBA" id="ARBA00022679"/>
    </source>
</evidence>
<dbReference type="Pfam" id="PF00755">
    <property type="entry name" value="Carn_acyltransf"/>
    <property type="match status" value="1"/>
</dbReference>
<dbReference type="Proteomes" id="UP000054516">
    <property type="component" value="Unassembled WGS sequence"/>
</dbReference>
<gene>
    <name evidence="6" type="ORF">SAMD00023353_2501510</name>
</gene>
<dbReference type="GO" id="GO:0005739">
    <property type="term" value="C:mitochondrion"/>
    <property type="evidence" value="ECO:0007669"/>
    <property type="project" value="TreeGrafter"/>
</dbReference>
<comment type="similarity">
    <text evidence="1">Belongs to the carnitine/choline acetyltransferase family.</text>
</comment>
<dbReference type="Gene3D" id="3.30.559.10">
    <property type="entry name" value="Chloramphenicol acetyltransferase-like domain"/>
    <property type="match status" value="1"/>
</dbReference>
<protein>
    <submittedName>
        <fullName evidence="6">Putative polyketide synthase</fullName>
    </submittedName>
</protein>
<dbReference type="OrthoDB" id="4777544at2759"/>
<dbReference type="InterPro" id="IPR000542">
    <property type="entry name" value="Carn_acyl_trans"/>
</dbReference>
<proteinExistence type="inferred from homology"/>
<feature type="domain" description="Choline/carnitine acyltransferase" evidence="5">
    <location>
        <begin position="29"/>
        <end position="542"/>
    </location>
</feature>
<evidence type="ECO:0000313" key="7">
    <source>
        <dbReference type="Proteomes" id="UP000054516"/>
    </source>
</evidence>
<dbReference type="Gene3D" id="3.30.559.70">
    <property type="entry name" value="Choline/Carnitine o-acyltransferase, domain 2"/>
    <property type="match status" value="1"/>
</dbReference>
<dbReference type="GO" id="GO:0009437">
    <property type="term" value="P:carnitine metabolic process"/>
    <property type="evidence" value="ECO:0007669"/>
    <property type="project" value="TreeGrafter"/>
</dbReference>
<dbReference type="InterPro" id="IPR042231">
    <property type="entry name" value="Cho/carn_acyl_trans_2"/>
</dbReference>
<evidence type="ECO:0000256" key="4">
    <source>
        <dbReference type="PIRSR" id="PIRSR600542-1"/>
    </source>
</evidence>
<accession>A0A1S8A884</accession>
<dbReference type="SUPFAM" id="SSF52777">
    <property type="entry name" value="CoA-dependent acyltransferases"/>
    <property type="match status" value="2"/>
</dbReference>
<keyword evidence="3" id="KW-0012">Acyltransferase</keyword>
<dbReference type="GO" id="GO:0004092">
    <property type="term" value="F:carnitine O-acetyltransferase activity"/>
    <property type="evidence" value="ECO:0007669"/>
    <property type="project" value="TreeGrafter"/>
</dbReference>
<dbReference type="EMBL" id="DF977470">
    <property type="protein sequence ID" value="GAW26263.1"/>
    <property type="molecule type" value="Genomic_DNA"/>
</dbReference>
<evidence type="ECO:0000256" key="1">
    <source>
        <dbReference type="ARBA" id="ARBA00005232"/>
    </source>
</evidence>
<dbReference type="PANTHER" id="PTHR22589:SF103">
    <property type="entry name" value="CARNITINE O-ACETYL-TRANSFERASE, ISOFORM A-RELATED"/>
    <property type="match status" value="1"/>
</dbReference>
<dbReference type="InterPro" id="IPR023213">
    <property type="entry name" value="CAT-like_dom_sf"/>
</dbReference>
<dbReference type="AlphaFoldDB" id="A0A1S8A884"/>
<evidence type="ECO:0000256" key="3">
    <source>
        <dbReference type="ARBA" id="ARBA00023315"/>
    </source>
</evidence>